<evidence type="ECO:0000256" key="3">
    <source>
        <dbReference type="ARBA" id="ARBA00022769"/>
    </source>
</evidence>
<dbReference type="InterPro" id="IPR000305">
    <property type="entry name" value="GIY-YIG_endonuc"/>
</dbReference>
<evidence type="ECO:0000259" key="10">
    <source>
        <dbReference type="PROSITE" id="PS50165"/>
    </source>
</evidence>
<comment type="subcellular location">
    <subcellularLocation>
        <location evidence="7">Cytoplasm</location>
    </subcellularLocation>
</comment>
<evidence type="ECO:0000256" key="1">
    <source>
        <dbReference type="ARBA" id="ARBA00022490"/>
    </source>
</evidence>
<dbReference type="AlphaFoldDB" id="A0A5C8CES2"/>
<keyword evidence="2 7" id="KW-0227">DNA damage</keyword>
<dbReference type="Pfam" id="PF01541">
    <property type="entry name" value="GIY-YIG"/>
    <property type="match status" value="1"/>
</dbReference>
<dbReference type="PROSITE" id="PS50151">
    <property type="entry name" value="UVR"/>
    <property type="match status" value="1"/>
</dbReference>
<dbReference type="Pfam" id="PF08459">
    <property type="entry name" value="UvrC_RNaseH_dom"/>
    <property type="match status" value="1"/>
</dbReference>
<dbReference type="InterPro" id="IPR001943">
    <property type="entry name" value="UVR_dom"/>
</dbReference>
<dbReference type="Pfam" id="PF14520">
    <property type="entry name" value="HHH_5"/>
    <property type="match status" value="1"/>
</dbReference>
<dbReference type="GO" id="GO:0009432">
    <property type="term" value="P:SOS response"/>
    <property type="evidence" value="ECO:0007669"/>
    <property type="project" value="UniProtKB-UniRule"/>
</dbReference>
<evidence type="ECO:0000259" key="9">
    <source>
        <dbReference type="PROSITE" id="PS50164"/>
    </source>
</evidence>
<accession>A0A5C8CES2</accession>
<dbReference type="InterPro" id="IPR036876">
    <property type="entry name" value="UVR_dom_sf"/>
</dbReference>
<feature type="domain" description="UvrC family homology region profile" evidence="10">
    <location>
        <begin position="262"/>
        <end position="495"/>
    </location>
</feature>
<dbReference type="PROSITE" id="PS50164">
    <property type="entry name" value="GIY_YIG"/>
    <property type="match status" value="1"/>
</dbReference>
<dbReference type="PANTHER" id="PTHR30562">
    <property type="entry name" value="UVRC/OXIDOREDUCTASE"/>
    <property type="match status" value="1"/>
</dbReference>
<dbReference type="Gene3D" id="4.10.860.10">
    <property type="entry name" value="UVR domain"/>
    <property type="match status" value="1"/>
</dbReference>
<dbReference type="PANTHER" id="PTHR30562:SF1">
    <property type="entry name" value="UVRABC SYSTEM PROTEIN C"/>
    <property type="match status" value="1"/>
</dbReference>
<evidence type="ECO:0000313" key="12">
    <source>
        <dbReference type="Proteomes" id="UP000325116"/>
    </source>
</evidence>
<evidence type="ECO:0000259" key="8">
    <source>
        <dbReference type="PROSITE" id="PS50151"/>
    </source>
</evidence>
<dbReference type="CDD" id="cd10434">
    <property type="entry name" value="GIY-YIG_UvrC_Cho"/>
    <property type="match status" value="1"/>
</dbReference>
<dbReference type="RefSeq" id="WP_147758436.1">
    <property type="nucleotide sequence ID" value="NZ_SAXT01000005.1"/>
</dbReference>
<keyword evidence="5 7" id="KW-0234">DNA repair</keyword>
<dbReference type="InterPro" id="IPR001162">
    <property type="entry name" value="UvrC_RNase_H_dom"/>
</dbReference>
<feature type="domain" description="GIY-YIG" evidence="9">
    <location>
        <begin position="18"/>
        <end position="96"/>
    </location>
</feature>
<keyword evidence="6 7" id="KW-0742">SOS response</keyword>
<dbReference type="GO" id="GO:0006289">
    <property type="term" value="P:nucleotide-excision repair"/>
    <property type="evidence" value="ECO:0007669"/>
    <property type="project" value="UniProtKB-UniRule"/>
</dbReference>
<dbReference type="EMBL" id="SAXT01000005">
    <property type="protein sequence ID" value="TXJ11466.1"/>
    <property type="molecule type" value="Genomic_DNA"/>
</dbReference>
<dbReference type="GO" id="GO:0009380">
    <property type="term" value="C:excinuclease repair complex"/>
    <property type="evidence" value="ECO:0007669"/>
    <property type="project" value="InterPro"/>
</dbReference>
<dbReference type="Proteomes" id="UP000325116">
    <property type="component" value="Unassembled WGS sequence"/>
</dbReference>
<evidence type="ECO:0000313" key="11">
    <source>
        <dbReference type="EMBL" id="TXJ11466.1"/>
    </source>
</evidence>
<evidence type="ECO:0000256" key="6">
    <source>
        <dbReference type="ARBA" id="ARBA00023236"/>
    </source>
</evidence>
<keyword evidence="3 7" id="KW-0228">DNA excision</keyword>
<dbReference type="GO" id="GO:0005737">
    <property type="term" value="C:cytoplasm"/>
    <property type="evidence" value="ECO:0007669"/>
    <property type="project" value="UniProtKB-SubCell"/>
</dbReference>
<dbReference type="SUPFAM" id="SSF46600">
    <property type="entry name" value="C-terminal UvrC-binding domain of UvrB"/>
    <property type="match status" value="1"/>
</dbReference>
<comment type="function">
    <text evidence="7">The UvrABC repair system catalyzes the recognition and processing of DNA lesions. UvrC both incises the 5' and 3' sides of the lesion. The N-terminal half is responsible for the 3' incision and the C-terminal half is responsible for the 5' incision.</text>
</comment>
<dbReference type="NCBIfam" id="TIGR00194">
    <property type="entry name" value="uvrC"/>
    <property type="match status" value="1"/>
</dbReference>
<sequence length="616" mass="71582">MKEKFKEHINEKFKYIPDNPGIYFMKDEKENIIYIGKAKSLKKRVLSYFNKSIKDTKTTALVEHIADFDYILTENEVEALILEAEMIRKHKPHYNILLKDQKSFPFVAITNEHFPRVIKARNVIDKNNANKYKSYFGPYVEFGKADEIIKFVIDNFKLRRCKYDFPLKKPIRPCLYYHIKKCTAPCANLINEKDYDKTVEQASMILDGNIDKLVSNLKREMKSYAKKMEFEKAKEIRDKIDILKSINVEQNIYINENDDMDILGIYGENGNYIIVILSVKDGKLADRKDFFIKAPSINNFKKLEELKGLAKYSDIVSAFFTQYYIYGNLIPKIILTEIKVNDIKVIKDYLKKISGKTVKIKFDKTKKGLINIANNNAKHLFEEKTLAKEIPIGINRLKEIFKLSKAPNIIESFDIAHIHGSYTMAGMVRFVNGISDNKNYRLFNIKTVKGIDDFASIKEAVYRRYKRLKEENLKFPDLILIDGGRGQLNDAIESLKELDIKGQPIMALAKKFEEIYLPNIEKPILLSDNDPARLFLQQVRDETHRFVNTSHGKKRSREMIKSELESISGLGKSGIEKLYTHFINIENIKSASLENIRNIPGISYKVADNIYKHFHK</sequence>
<organism evidence="11 12">
    <name type="scientific">Brachyspira aalborgi</name>
    <dbReference type="NCBI Taxonomy" id="29522"/>
    <lineage>
        <taxon>Bacteria</taxon>
        <taxon>Pseudomonadati</taxon>
        <taxon>Spirochaetota</taxon>
        <taxon>Spirochaetia</taxon>
        <taxon>Brachyspirales</taxon>
        <taxon>Brachyspiraceae</taxon>
        <taxon>Brachyspira</taxon>
    </lineage>
</organism>
<dbReference type="HAMAP" id="MF_00203">
    <property type="entry name" value="UvrC"/>
    <property type="match status" value="1"/>
</dbReference>
<name>A0A5C8CES2_9SPIR</name>
<dbReference type="Pfam" id="PF02151">
    <property type="entry name" value="UVR"/>
    <property type="match status" value="1"/>
</dbReference>
<proteinExistence type="inferred from homology"/>
<dbReference type="InterPro" id="IPR010994">
    <property type="entry name" value="RuvA_2-like"/>
</dbReference>
<dbReference type="GO" id="GO:0003677">
    <property type="term" value="F:DNA binding"/>
    <property type="evidence" value="ECO:0007669"/>
    <property type="project" value="UniProtKB-UniRule"/>
</dbReference>
<comment type="similarity">
    <text evidence="7">Belongs to the UvrC family.</text>
</comment>
<dbReference type="SUPFAM" id="SSF82771">
    <property type="entry name" value="GIY-YIG endonuclease"/>
    <property type="match status" value="1"/>
</dbReference>
<protein>
    <recommendedName>
        <fullName evidence="7">UvrABC system protein C</fullName>
        <shortName evidence="7">Protein UvrC</shortName>
    </recommendedName>
    <alternativeName>
        <fullName evidence="7">Excinuclease ABC subunit C</fullName>
    </alternativeName>
</protein>
<dbReference type="InterPro" id="IPR050066">
    <property type="entry name" value="UvrABC_protein_C"/>
</dbReference>
<dbReference type="PROSITE" id="PS50165">
    <property type="entry name" value="UVRC"/>
    <property type="match status" value="1"/>
</dbReference>
<dbReference type="Gene3D" id="1.10.150.20">
    <property type="entry name" value="5' to 3' exonuclease, C-terminal subdomain"/>
    <property type="match status" value="1"/>
</dbReference>
<dbReference type="SUPFAM" id="SSF47781">
    <property type="entry name" value="RuvA domain 2-like"/>
    <property type="match status" value="1"/>
</dbReference>
<dbReference type="Gene3D" id="3.30.420.340">
    <property type="entry name" value="UvrC, RNAse H endonuclease domain"/>
    <property type="match status" value="1"/>
</dbReference>
<dbReference type="InterPro" id="IPR035901">
    <property type="entry name" value="GIY-YIG_endonuc_sf"/>
</dbReference>
<dbReference type="InterPro" id="IPR004791">
    <property type="entry name" value="UvrC"/>
</dbReference>
<evidence type="ECO:0000256" key="5">
    <source>
        <dbReference type="ARBA" id="ARBA00023204"/>
    </source>
</evidence>
<dbReference type="Pfam" id="PF22920">
    <property type="entry name" value="UvrC_RNaseH"/>
    <property type="match status" value="1"/>
</dbReference>
<keyword evidence="1 7" id="KW-0963">Cytoplasm</keyword>
<comment type="subunit">
    <text evidence="7">Interacts with UvrB in an incision complex.</text>
</comment>
<dbReference type="Gene3D" id="3.40.1440.10">
    <property type="entry name" value="GIY-YIG endonuclease"/>
    <property type="match status" value="1"/>
</dbReference>
<keyword evidence="4 7" id="KW-0267">Excision nuclease</keyword>
<evidence type="ECO:0000256" key="2">
    <source>
        <dbReference type="ARBA" id="ARBA00022763"/>
    </source>
</evidence>
<evidence type="ECO:0000256" key="4">
    <source>
        <dbReference type="ARBA" id="ARBA00022881"/>
    </source>
</evidence>
<dbReference type="GO" id="GO:0009381">
    <property type="term" value="F:excinuclease ABC activity"/>
    <property type="evidence" value="ECO:0007669"/>
    <property type="project" value="UniProtKB-UniRule"/>
</dbReference>
<dbReference type="FunFam" id="3.40.1440.10:FF:000001">
    <property type="entry name" value="UvrABC system protein C"/>
    <property type="match status" value="1"/>
</dbReference>
<reference evidence="11 12" key="1">
    <citation type="journal article" date="1992" name="Lakartidningen">
        <title>[Penicillin V and not amoxicillin is the first choice preparation in acute otitis].</title>
        <authorList>
            <person name="Kamme C."/>
            <person name="Lundgren K."/>
            <person name="Prellner K."/>
        </authorList>
    </citation>
    <scope>NUCLEOTIDE SEQUENCE [LARGE SCALE GENOMIC DNA]</scope>
    <source>
        <strain evidence="11 12">W1</strain>
    </source>
</reference>
<feature type="domain" description="UVR" evidence="8">
    <location>
        <begin position="211"/>
        <end position="246"/>
    </location>
</feature>
<evidence type="ECO:0000256" key="7">
    <source>
        <dbReference type="HAMAP-Rule" id="MF_00203"/>
    </source>
</evidence>
<dbReference type="InterPro" id="IPR047296">
    <property type="entry name" value="GIY-YIG_UvrC_Cho"/>
</dbReference>
<comment type="caution">
    <text evidence="11">The sequence shown here is derived from an EMBL/GenBank/DDBJ whole genome shotgun (WGS) entry which is preliminary data.</text>
</comment>
<dbReference type="SMART" id="SM00465">
    <property type="entry name" value="GIYc"/>
    <property type="match status" value="1"/>
</dbReference>
<gene>
    <name evidence="7 11" type="primary">uvrC</name>
    <name evidence="11" type="ORF">EPJ80_07005</name>
</gene>
<dbReference type="InterPro" id="IPR038476">
    <property type="entry name" value="UvrC_RNase_H_dom_sf"/>
</dbReference>